<organism evidence="4 5">
    <name type="scientific">Chitinasiproducens palmae</name>
    <dbReference type="NCBI Taxonomy" id="1770053"/>
    <lineage>
        <taxon>Bacteria</taxon>
        <taxon>Pseudomonadati</taxon>
        <taxon>Pseudomonadota</taxon>
        <taxon>Betaproteobacteria</taxon>
        <taxon>Burkholderiales</taxon>
        <taxon>Burkholderiaceae</taxon>
        <taxon>Chitinasiproducens</taxon>
    </lineage>
</organism>
<keyword evidence="2" id="KW-0479">Metal-binding</keyword>
<dbReference type="STRING" id="1770053.SAMN05216551_10161"/>
<dbReference type="EC" id="3.1.4.-" evidence="2"/>
<gene>
    <name evidence="4" type="ORF">SAMN05216551_10161</name>
</gene>
<dbReference type="GO" id="GO:0016787">
    <property type="term" value="F:hydrolase activity"/>
    <property type="evidence" value="ECO:0007669"/>
    <property type="project" value="UniProtKB-UniRule"/>
</dbReference>
<reference evidence="5" key="1">
    <citation type="submission" date="2016-09" db="EMBL/GenBank/DDBJ databases">
        <authorList>
            <person name="Varghese N."/>
            <person name="Submissions S."/>
        </authorList>
    </citation>
    <scope>NUCLEOTIDE SEQUENCE [LARGE SCALE GENOMIC DNA]</scope>
    <source>
        <strain evidence="5">JS23</strain>
    </source>
</reference>
<proteinExistence type="inferred from homology"/>
<evidence type="ECO:0000256" key="2">
    <source>
        <dbReference type="RuleBase" id="RU362039"/>
    </source>
</evidence>
<dbReference type="EMBL" id="FNLO01000001">
    <property type="protein sequence ID" value="SDV46084.1"/>
    <property type="molecule type" value="Genomic_DNA"/>
</dbReference>
<comment type="cofactor">
    <cofactor evidence="2">
        <name>a divalent metal cation</name>
        <dbReference type="ChEBI" id="CHEBI:60240"/>
    </cofactor>
</comment>
<dbReference type="PANTHER" id="PTHR11124">
    <property type="entry name" value="VACUOLAR SORTING PROTEIN VPS29"/>
    <property type="match status" value="1"/>
</dbReference>
<dbReference type="InterPro" id="IPR029052">
    <property type="entry name" value="Metallo-depent_PP-like"/>
</dbReference>
<name>A0A1H2PKJ2_9BURK</name>
<dbReference type="OrthoDB" id="9785951at2"/>
<keyword evidence="5" id="KW-1185">Reference proteome</keyword>
<dbReference type="Pfam" id="PF12850">
    <property type="entry name" value="Metallophos_2"/>
    <property type="match status" value="1"/>
</dbReference>
<dbReference type="GO" id="GO:0046872">
    <property type="term" value="F:metal ion binding"/>
    <property type="evidence" value="ECO:0007669"/>
    <property type="project" value="UniProtKB-KW"/>
</dbReference>
<dbReference type="NCBIfam" id="TIGR00040">
    <property type="entry name" value="yfcE"/>
    <property type="match status" value="1"/>
</dbReference>
<dbReference type="AlphaFoldDB" id="A0A1H2PKJ2"/>
<comment type="similarity">
    <text evidence="1 2">Belongs to the metallophosphoesterase superfamily. YfcE family.</text>
</comment>
<dbReference type="Proteomes" id="UP000243719">
    <property type="component" value="Unassembled WGS sequence"/>
</dbReference>
<dbReference type="SUPFAM" id="SSF56300">
    <property type="entry name" value="Metallo-dependent phosphatases"/>
    <property type="match status" value="1"/>
</dbReference>
<evidence type="ECO:0000256" key="1">
    <source>
        <dbReference type="ARBA" id="ARBA00008950"/>
    </source>
</evidence>
<dbReference type="Gene3D" id="3.60.21.10">
    <property type="match status" value="1"/>
</dbReference>
<dbReference type="InterPro" id="IPR024654">
    <property type="entry name" value="Calcineurin-like_PHP_lpxH"/>
</dbReference>
<evidence type="ECO:0000313" key="4">
    <source>
        <dbReference type="EMBL" id="SDV46084.1"/>
    </source>
</evidence>
<protein>
    <recommendedName>
        <fullName evidence="2">Phosphoesterase</fullName>
        <ecNumber evidence="2">3.1.4.-</ecNumber>
    </recommendedName>
</protein>
<evidence type="ECO:0000313" key="5">
    <source>
        <dbReference type="Proteomes" id="UP000243719"/>
    </source>
</evidence>
<dbReference type="InterPro" id="IPR000979">
    <property type="entry name" value="Phosphodiesterase_MJ0936/Vps29"/>
</dbReference>
<evidence type="ECO:0000259" key="3">
    <source>
        <dbReference type="Pfam" id="PF12850"/>
    </source>
</evidence>
<sequence length="185" mass="19581">MVGRSAPDSSIPQQVSLDGTQSPLAFAKIGLISDTHGLLRSEALSELQGCDAILHAGDIGNIEVLNALGTLAPVTAIRGNNDLAWAVDLPDTIDVSLYGLRFWLIHDINDDAFGPPPADCEVIVCGHSHRPNIQTADGRLVVNPGSAGPRRFNLPITVAIMHVMATGPHTEIRVLSVTSASARKR</sequence>
<feature type="domain" description="Calcineurin-like phosphoesterase" evidence="3">
    <location>
        <begin position="28"/>
        <end position="163"/>
    </location>
</feature>
<dbReference type="RefSeq" id="WP_091903442.1">
    <property type="nucleotide sequence ID" value="NZ_FNLO01000001.1"/>
</dbReference>
<accession>A0A1H2PKJ2</accession>